<sequence length="391" mass="44113">MKIREISPIVLTSKEGGSATWASTMILVRVVTSDGTTGYGEAVPTLRVSQVFRAVEQVAKSLVGKDVERLERNYHDWYLQDFYLSRSFESATAISAVDIALWDLVGKELGAPLHLLLGGKFRDSVPVYANGWYRDCITPEQFAERAKELVRKGYKGLKFDPFGRYFDWIDEKGLREAEERVKAVREAVGDEVEIMIEHHGRFNANSSVEIARRLGKYNPLFMEEPVHHEDVEGYRKYRRSTNVRIALGERLISLKEALFYLREGLMDVIQPDVTNVGGVTVARKVCALAEAFGVEVAFHNAFGSVQNAVSVQLASVIPNLLLLESFYDWFPSWKRDLIFNETVVEDGHAKVTGRAGIGVSINEKLLEELEADPKTLEVKEEPVWVVQGTWK</sequence>
<keyword evidence="9" id="KW-1185">Reference proteome</keyword>
<dbReference type="OrthoDB" id="42605at2157"/>
<dbReference type="InterPro" id="IPR034593">
    <property type="entry name" value="DgoD-like"/>
</dbReference>
<evidence type="ECO:0000256" key="2">
    <source>
        <dbReference type="ARBA" id="ARBA00022842"/>
    </source>
</evidence>
<comment type="catalytic activity">
    <reaction evidence="4">
        <text>D-gluconate = 2-dehydro-3-deoxy-D-gluconate + H2O</text>
        <dbReference type="Rhea" id="RHEA:21612"/>
        <dbReference type="ChEBI" id="CHEBI:15377"/>
        <dbReference type="ChEBI" id="CHEBI:18391"/>
        <dbReference type="ChEBI" id="CHEBI:57990"/>
        <dbReference type="EC" id="4.2.1.39"/>
    </reaction>
</comment>
<keyword evidence="1" id="KW-0479">Metal-binding</keyword>
<keyword evidence="2" id="KW-0460">Magnesium</keyword>
<dbReference type="InterPro" id="IPR029017">
    <property type="entry name" value="Enolase-like_N"/>
</dbReference>
<comment type="similarity">
    <text evidence="5">Belongs to the mandelate racemase/muconate lactonizing enzyme family. GaD subfamily.</text>
</comment>
<dbReference type="eggNOG" id="arCOG01168">
    <property type="taxonomic scope" value="Archaea"/>
</dbReference>
<dbReference type="GO" id="GO:0009063">
    <property type="term" value="P:amino acid catabolic process"/>
    <property type="evidence" value="ECO:0007669"/>
    <property type="project" value="InterPro"/>
</dbReference>
<dbReference type="Pfam" id="PF13378">
    <property type="entry name" value="MR_MLE_C"/>
    <property type="match status" value="1"/>
</dbReference>
<dbReference type="InterPro" id="IPR034599">
    <property type="entry name" value="Gluconate_dehydratase"/>
</dbReference>
<proteinExistence type="inferred from homology"/>
<dbReference type="SFLD" id="SFLDS00001">
    <property type="entry name" value="Enolase"/>
    <property type="match status" value="1"/>
</dbReference>
<dbReference type="GO" id="GO:0046872">
    <property type="term" value="F:metal ion binding"/>
    <property type="evidence" value="ECO:0007669"/>
    <property type="project" value="UniProtKB-KW"/>
</dbReference>
<dbReference type="InterPro" id="IPR013342">
    <property type="entry name" value="Mandelate_racemase_C"/>
</dbReference>
<dbReference type="GO" id="GO:0047929">
    <property type="term" value="F:gluconate dehydratase activity"/>
    <property type="evidence" value="ECO:0007669"/>
    <property type="project" value="UniProtKB-EC"/>
</dbReference>
<dbReference type="Proteomes" id="UP000003980">
    <property type="component" value="Unassembled WGS sequence"/>
</dbReference>
<dbReference type="EC" id="4.2.1.39" evidence="6"/>
<dbReference type="InterPro" id="IPR036849">
    <property type="entry name" value="Enolase-like_C_sf"/>
</dbReference>
<dbReference type="SFLD" id="SFLDG00179">
    <property type="entry name" value="mandelate_racemase"/>
    <property type="match status" value="1"/>
</dbReference>
<feature type="domain" description="Mandelate racemase/muconate lactonizing enzyme C-terminal" evidence="7">
    <location>
        <begin position="139"/>
        <end position="244"/>
    </location>
</feature>
<dbReference type="AlphaFoldDB" id="H2C3W4"/>
<dbReference type="CDD" id="cd03316">
    <property type="entry name" value="MR_like"/>
    <property type="match status" value="1"/>
</dbReference>
<keyword evidence="3" id="KW-0456">Lyase</keyword>
<dbReference type="FunFam" id="3.20.20.120:FF:000005">
    <property type="entry name" value="Putative L-rhamnonate dehydratase"/>
    <property type="match status" value="1"/>
</dbReference>
<evidence type="ECO:0000256" key="5">
    <source>
        <dbReference type="ARBA" id="ARBA00061582"/>
    </source>
</evidence>
<dbReference type="InterPro" id="IPR029065">
    <property type="entry name" value="Enolase_C-like"/>
</dbReference>
<dbReference type="InterPro" id="IPR013341">
    <property type="entry name" value="Mandelate_racemase_N_dom"/>
</dbReference>
<dbReference type="SUPFAM" id="SSF51604">
    <property type="entry name" value="Enolase C-terminal domain-like"/>
    <property type="match status" value="1"/>
</dbReference>
<protein>
    <recommendedName>
        <fullName evidence="6">gluconate dehydratase</fullName>
        <ecNumber evidence="6">4.2.1.39</ecNumber>
    </recommendedName>
</protein>
<evidence type="ECO:0000313" key="9">
    <source>
        <dbReference type="Proteomes" id="UP000003980"/>
    </source>
</evidence>
<dbReference type="EMBL" id="JH597761">
    <property type="protein sequence ID" value="EHP69707.1"/>
    <property type="molecule type" value="Genomic_DNA"/>
</dbReference>
<dbReference type="RefSeq" id="WP_009069745.1">
    <property type="nucleotide sequence ID" value="NZ_JH597761.1"/>
</dbReference>
<evidence type="ECO:0000256" key="4">
    <source>
        <dbReference type="ARBA" id="ARBA00050848"/>
    </source>
</evidence>
<dbReference type="SUPFAM" id="SSF54826">
    <property type="entry name" value="Enolase N-terminal domain-like"/>
    <property type="match status" value="1"/>
</dbReference>
<dbReference type="PANTHER" id="PTHR48080:SF2">
    <property type="entry name" value="D-GALACTONATE DEHYDRATASE"/>
    <property type="match status" value="1"/>
</dbReference>
<evidence type="ECO:0000256" key="1">
    <source>
        <dbReference type="ARBA" id="ARBA00022723"/>
    </source>
</evidence>
<gene>
    <name evidence="8" type="ORF">MetMK1DRAFT_00002090</name>
</gene>
<dbReference type="Gene3D" id="3.30.390.10">
    <property type="entry name" value="Enolase-like, N-terminal domain"/>
    <property type="match status" value="1"/>
</dbReference>
<dbReference type="PANTHER" id="PTHR48080">
    <property type="entry name" value="D-GALACTONATE DEHYDRATASE-RELATED"/>
    <property type="match status" value="1"/>
</dbReference>
<evidence type="ECO:0000259" key="7">
    <source>
        <dbReference type="SMART" id="SM00922"/>
    </source>
</evidence>
<name>H2C3W4_9CREN</name>
<dbReference type="Gene3D" id="3.20.20.120">
    <property type="entry name" value="Enolase-like C-terminal domain"/>
    <property type="match status" value="1"/>
</dbReference>
<evidence type="ECO:0000256" key="6">
    <source>
        <dbReference type="ARBA" id="ARBA00066770"/>
    </source>
</evidence>
<evidence type="ECO:0000313" key="8">
    <source>
        <dbReference type="EMBL" id="EHP69707.1"/>
    </source>
</evidence>
<reference evidence="8 9" key="1">
    <citation type="submission" date="2012-01" db="EMBL/GenBank/DDBJ databases">
        <title>Improved High-Quality Draft sequence of Metallosphaera yellowstonensis MK1.</title>
        <authorList>
            <consortium name="US DOE Joint Genome Institute"/>
            <person name="Lucas S."/>
            <person name="Han J."/>
            <person name="Cheng J.-F."/>
            <person name="Goodwin L."/>
            <person name="Pitluck S."/>
            <person name="Peters L."/>
            <person name="Teshima H."/>
            <person name="Detter J.C."/>
            <person name="Han C."/>
            <person name="Tapia R."/>
            <person name="Land M."/>
            <person name="Hauser L."/>
            <person name="Kyrpides N."/>
            <person name="Kozubal M."/>
            <person name="Macur R.E."/>
            <person name="Jay Z."/>
            <person name="Inskeep W."/>
            <person name="Woyke T."/>
        </authorList>
    </citation>
    <scope>NUCLEOTIDE SEQUENCE [LARGE SCALE GENOMIC DNA]</scope>
    <source>
        <strain evidence="8 9">MK1</strain>
    </source>
</reference>
<dbReference type="SFLD" id="SFLDF00008">
    <property type="entry name" value="gluconate_dehydratase"/>
    <property type="match status" value="1"/>
</dbReference>
<dbReference type="HOGENOM" id="CLU_030273_3_2_2"/>
<dbReference type="STRING" id="671065.MetMK1DRAFT_00002090"/>
<dbReference type="SMART" id="SM00922">
    <property type="entry name" value="MR_MLE"/>
    <property type="match status" value="1"/>
</dbReference>
<dbReference type="Pfam" id="PF02746">
    <property type="entry name" value="MR_MLE_N"/>
    <property type="match status" value="1"/>
</dbReference>
<dbReference type="PROSITE" id="PS00908">
    <property type="entry name" value="MR_MLE_1"/>
    <property type="match status" value="1"/>
</dbReference>
<organism evidence="8 9">
    <name type="scientific">Metallosphaera yellowstonensis MK1</name>
    <dbReference type="NCBI Taxonomy" id="671065"/>
    <lineage>
        <taxon>Archaea</taxon>
        <taxon>Thermoproteota</taxon>
        <taxon>Thermoprotei</taxon>
        <taxon>Sulfolobales</taxon>
        <taxon>Sulfolobaceae</taxon>
        <taxon>Metallosphaera</taxon>
    </lineage>
</organism>
<dbReference type="InterPro" id="IPR018110">
    <property type="entry name" value="Mandel_Rmase/mucon_lact_enz_CS"/>
</dbReference>
<evidence type="ECO:0000256" key="3">
    <source>
        <dbReference type="ARBA" id="ARBA00023239"/>
    </source>
</evidence>
<accession>H2C3W4</accession>